<dbReference type="PANTHER" id="PTHR12697">
    <property type="entry name" value="PBS LYASE HEAT-LIKE PROTEIN"/>
    <property type="match status" value="1"/>
</dbReference>
<dbReference type="Gene3D" id="1.25.10.10">
    <property type="entry name" value="Leucine-rich Repeat Variant"/>
    <property type="match status" value="9"/>
</dbReference>
<dbReference type="InterPro" id="IPR027417">
    <property type="entry name" value="P-loop_NTPase"/>
</dbReference>
<dbReference type="SUPFAM" id="SSF48371">
    <property type="entry name" value="ARM repeat"/>
    <property type="match status" value="3"/>
</dbReference>
<dbReference type="EMBL" id="CAJNYV010000009">
    <property type="protein sequence ID" value="CAF3320414.1"/>
    <property type="molecule type" value="Genomic_DNA"/>
</dbReference>
<dbReference type="SUPFAM" id="SSF52540">
    <property type="entry name" value="P-loop containing nucleoside triphosphate hydrolases"/>
    <property type="match status" value="1"/>
</dbReference>
<evidence type="ECO:0000256" key="1">
    <source>
        <dbReference type="ARBA" id="ARBA00022737"/>
    </source>
</evidence>
<comment type="caution">
    <text evidence="7">The sequence shown here is derived from an EMBL/GenBank/DDBJ whole genome shotgun (WGS) entry which is preliminary data.</text>
</comment>
<dbReference type="InterPro" id="IPR004155">
    <property type="entry name" value="PBS_lyase_HEAT"/>
</dbReference>
<dbReference type="GO" id="GO:0019135">
    <property type="term" value="F:deoxyhypusine monooxygenase activity"/>
    <property type="evidence" value="ECO:0007669"/>
    <property type="project" value="TreeGrafter"/>
</dbReference>
<dbReference type="SMART" id="SM01349">
    <property type="entry name" value="TOG"/>
    <property type="match status" value="1"/>
</dbReference>
<dbReference type="InterPro" id="IPR034085">
    <property type="entry name" value="TOG"/>
</dbReference>
<sequence length="2294" mass="256302">MKESYIKLAIITTKEKAGKEDDKKTKNNEKHAQGQQASNKSDPHTMSTHEQIFGEKISIDVKDIFQECKDKVKKVVVLGRPGVGKSTFCQYVTYRWANQEIWSEYALVLLIRLRLLNAGTGIRGNMPFSDLLAKTHLGALRLNDRQREKFNNLCDQGRVLWMLDGYDEYSVDKSNKNNSLFDALLKNQSYIVTSRPMANISIPCETRLEITGFTDENKEKFIQNFFDTGAENSRISDTMVGKVLDDLRANPTIWSIAQIPVNLELICSLWQDQSISYSSLSTISDLYEKILTWLCRRYLIEQHDTAHENLRDSEVLAKCKTLLKIMESLAFEAMEANKIIITSELIEKSLDETRTTRSDLNKIVKLGLLQFYDDKSDESGGNKELQYYFVHLSFQEFFTARHMINNLNTDRCEAAIDFIKKHKYEQRFSLVFTFAAGLVSNSEYETTFSFKKPVKSVVTTFWNAIESEPVDIIGLRHIKLLMECIDEYGSFPPTNKPESSYIEEITSWLKFCLQKRPIIITEHLRSSFQRMRFLPNLDFVQKTLIHLYKKEDKYVQENTSLLMSSLHVSKPLPDYLATLVEAVKHNNKTVRLNACKALRNMDDISATDEVIGALIQVATLHDQDSNISQSSVEALSRIGRVANRADVANALINLTTHADKNVQKSACRGLVRISERAVTEDMFDALVKLIHYEDPDIANEVRARLKKMGCGSLNKNVMEAIVRTAEKCENGSFDETCTQLLDMELETAPGAIVDALLLDMHEKFSSVAHCSWEYFLETGQKVVDEYRIEELVKEGKGEEKRSKACGALLAMTDFPDTDRVIKQLCEAIEGSNITLSTIACGMLGKIGRRAAIKDLVRVFINATGEKPFSFTQVVQRDPIPITNEIDITSFFGTLVKSATETRTTISEIAFKRLGYMEKSRDVQDVIEALMKATAKDNTAVRCAAYEGLGKFAEATTIKNLIECLTRATEYSDKEYGIKKVIEDTTSQDSNIREKAKPTVSGQGDAPENEKILEILIQAADASDVAVNRIACQALGKISERAGAESMIRLVTNADGYGNWEKFTTDFRKVSAMMDGADTTKIIGVLVRALENADADVRQIACQAFKKLGERAAKAYVLKRLVKATKDQDFEVRRDACLALGNVFEGATTENMIEALTQATQDKTYIVRRGAYEALASLGHITGTENLIQIFLKEINNEDARVRQSACELLGKVDHRTTSEDVMTAIIKASQDPESAVRNAACKALGKTCAETGSEKVIKALLDATNEGSNSVRRTACEALAKVSKMPVSEQLMKLFEKLINDPDSLGRKTACKAVADKLQRPAVTSPIDRIKQYIAYPNSDFRRTVCEVICKQYDSNAIQNIVEVLTSAVNDRNHNARYAICETFKILHKKVNREQVFEAITPLLGDSKMTIREAACELSKEMSQENDVILGLLINAAEHRSAVVRESVCKTLGMMDENYLNKQIIEVLAKATQDYTEQVRQASTHAFLKMDQKQSYNEMIPTLLELIKNLDNNVIRRGTCKVFGLLRKEVCRPDVIKALMSALYDKDWLVRKGARQTLVIMGETALDRKALEEIVEKLGDPNKNIRTFAWESVSKMCEETVNCTMIQVLVKAVKNEGKTPDARKCACEALSILGNKAATKYVIDALIQLACYGHPDLQDSACESLAQISNGDTTTNVVDSLLTALAQDEEKDEEKDEERPPTSPEKIMRLMCARFNSRMDITKFIAGLANDSYKVKQFACTALAIIAEKHELNKKVETLLIKELHHEQPEVRRSACTALASIAKNSTSSSYTQQQPKVTPMQEALLAAIEDEHHEVRSAACTGIGNTIKQGHPEIVTAALQKALQDKHNQVKIAACHACSSLPEDKIADHLMKTVVKCMEKGDLKVRKAASETITKIEKFASKNFLLNTLRRMLADVDEKISLLACSTIEKLSYRIRDDSIAIALAKKTTQTDDPRKENAFSALCAISFSSTHHDIIAVIQNQLTPESSSSRWSACIAAINLPNNSISSQIITNILKLPHSSTALELSCALYTLSKVSAKTANKEVIDRLINMMADEDSHITMNAREVLRSMGEKAANKEVIDALVHAMRDTQDVIVRRNACLALGSMGGKAANKEVIDALINAMADEDRNVRMEACEALGRLEAKVSRVHAVGVLVVLERTDDVSGSACEWLCQQACLKDWNEELLRELCCVIQMARDVRFTVSPLKSMMEQLNIGDLNAWTNVLLQVCLVRGIALCWNGKELSVCDEDTMRLPEFLGSVHVGKLVVELESSPRADGWPKRKDVTRSSLCAIL</sequence>
<proteinExistence type="predicted"/>
<reference evidence="7" key="1">
    <citation type="submission" date="2021-02" db="EMBL/GenBank/DDBJ databases">
        <authorList>
            <person name="Nowell W R."/>
        </authorList>
    </citation>
    <scope>NUCLEOTIDE SEQUENCE</scope>
</reference>
<dbReference type="SMART" id="SM00185">
    <property type="entry name" value="ARM"/>
    <property type="match status" value="6"/>
</dbReference>
<dbReference type="Proteomes" id="UP000663865">
    <property type="component" value="Unassembled WGS sequence"/>
</dbReference>
<evidence type="ECO:0000259" key="5">
    <source>
        <dbReference type="SMART" id="SM01349"/>
    </source>
</evidence>
<evidence type="ECO:0000256" key="4">
    <source>
        <dbReference type="SAM" id="MobiDB-lite"/>
    </source>
</evidence>
<dbReference type="InterPro" id="IPR021133">
    <property type="entry name" value="HEAT_type_2"/>
</dbReference>
<feature type="repeat" description="HEAT" evidence="3">
    <location>
        <begin position="1221"/>
        <end position="1258"/>
    </location>
</feature>
<feature type="compositionally biased region" description="Polar residues" evidence="4">
    <location>
        <begin position="33"/>
        <end position="47"/>
    </location>
</feature>
<dbReference type="PANTHER" id="PTHR12697:SF20">
    <property type="entry name" value="HEAT REPEAT-CONTAINING PROTEIN 4"/>
    <property type="match status" value="1"/>
</dbReference>
<keyword evidence="1" id="KW-0677">Repeat</keyword>
<gene>
    <name evidence="6" type="ORF">KIK155_LOCUS414</name>
    <name evidence="7" type="ORF">TOA249_LOCUS18047</name>
</gene>
<name>A0A821JMI1_9BILA</name>
<protein>
    <recommendedName>
        <fullName evidence="5">TOG domain-containing protein</fullName>
    </recommendedName>
</protein>
<dbReference type="Pfam" id="PF05729">
    <property type="entry name" value="NACHT"/>
    <property type="match status" value="1"/>
</dbReference>
<feature type="repeat" description="HEAT" evidence="3">
    <location>
        <begin position="1151"/>
        <end position="1188"/>
    </location>
</feature>
<dbReference type="EMBL" id="CAJOBS010001320">
    <property type="protein sequence ID" value="CAF4717371.1"/>
    <property type="molecule type" value="Genomic_DNA"/>
</dbReference>
<evidence type="ECO:0000313" key="7">
    <source>
        <dbReference type="EMBL" id="CAF4717371.1"/>
    </source>
</evidence>
<feature type="compositionally biased region" description="Basic and acidic residues" evidence="4">
    <location>
        <begin position="16"/>
        <end position="32"/>
    </location>
</feature>
<dbReference type="Gene3D" id="3.40.50.300">
    <property type="entry name" value="P-loop containing nucleotide triphosphate hydrolases"/>
    <property type="match status" value="1"/>
</dbReference>
<accession>A0A821JMI1</accession>
<feature type="domain" description="TOG" evidence="5">
    <location>
        <begin position="1072"/>
        <end position="1288"/>
    </location>
</feature>
<feature type="region of interest" description="Disordered" evidence="4">
    <location>
        <begin position="16"/>
        <end position="47"/>
    </location>
</feature>
<dbReference type="InterPro" id="IPR011989">
    <property type="entry name" value="ARM-like"/>
</dbReference>
<dbReference type="PROSITE" id="PS50077">
    <property type="entry name" value="HEAT_REPEAT"/>
    <property type="match status" value="2"/>
</dbReference>
<evidence type="ECO:0000313" key="8">
    <source>
        <dbReference type="Proteomes" id="UP000663838"/>
    </source>
</evidence>
<organism evidence="7 8">
    <name type="scientific">Rotaria socialis</name>
    <dbReference type="NCBI Taxonomy" id="392032"/>
    <lineage>
        <taxon>Eukaryota</taxon>
        <taxon>Metazoa</taxon>
        <taxon>Spiralia</taxon>
        <taxon>Gnathifera</taxon>
        <taxon>Rotifera</taxon>
        <taxon>Eurotatoria</taxon>
        <taxon>Bdelloidea</taxon>
        <taxon>Philodinida</taxon>
        <taxon>Philodinidae</taxon>
        <taxon>Rotaria</taxon>
    </lineage>
</organism>
<dbReference type="InterPro" id="IPR007111">
    <property type="entry name" value="NACHT_NTPase"/>
</dbReference>
<dbReference type="InterPro" id="IPR000225">
    <property type="entry name" value="Armadillo"/>
</dbReference>
<dbReference type="SMART" id="SM00567">
    <property type="entry name" value="EZ_HEAT"/>
    <property type="match status" value="10"/>
</dbReference>
<dbReference type="Proteomes" id="UP000663838">
    <property type="component" value="Unassembled WGS sequence"/>
</dbReference>
<evidence type="ECO:0000256" key="3">
    <source>
        <dbReference type="PROSITE-ProRule" id="PRU00103"/>
    </source>
</evidence>
<dbReference type="Pfam" id="PF20168">
    <property type="entry name" value="PDS5"/>
    <property type="match status" value="1"/>
</dbReference>
<evidence type="ECO:0000313" key="6">
    <source>
        <dbReference type="EMBL" id="CAF3320414.1"/>
    </source>
</evidence>
<dbReference type="InterPro" id="IPR016024">
    <property type="entry name" value="ARM-type_fold"/>
</dbReference>
<evidence type="ECO:0000256" key="2">
    <source>
        <dbReference type="ARBA" id="ARBA00045876"/>
    </source>
</evidence>
<comment type="function">
    <text evidence="2">Catalyzes the hydroxylation of the N(6)-(4-aminobutyl)-L-lysine intermediate produced by deoxyhypusine synthase/DHPS on a critical lysine of the eukaryotic translation initiation factor 5A/eIF-5A. This is the second step of the post-translational modification of that lysine into an unusual amino acid residue named hypusine. Hypusination is unique to mature eIF-5A factor and is essential for its function.</text>
</comment>
<dbReference type="Pfam" id="PF13646">
    <property type="entry name" value="HEAT_2"/>
    <property type="match status" value="3"/>
</dbReference>